<gene>
    <name evidence="3" type="ORF">GCM10010151_57770</name>
</gene>
<evidence type="ECO:0000313" key="4">
    <source>
        <dbReference type="Proteomes" id="UP001501822"/>
    </source>
</evidence>
<protein>
    <submittedName>
        <fullName evidence="3">GNAT family N-acetyltransferase</fullName>
    </submittedName>
</protein>
<evidence type="ECO:0000259" key="2">
    <source>
        <dbReference type="PROSITE" id="PS51729"/>
    </source>
</evidence>
<dbReference type="EMBL" id="BAAABM010000054">
    <property type="protein sequence ID" value="GAA0360388.1"/>
    <property type="molecule type" value="Genomic_DNA"/>
</dbReference>
<comment type="caution">
    <text evidence="3">The sequence shown here is derived from an EMBL/GenBank/DDBJ whole genome shotgun (WGS) entry which is preliminary data.</text>
</comment>
<dbReference type="Proteomes" id="UP001501822">
    <property type="component" value="Unassembled WGS sequence"/>
</dbReference>
<keyword evidence="4" id="KW-1185">Reference proteome</keyword>
<accession>A0ABP3H3M8</accession>
<dbReference type="CDD" id="cd04301">
    <property type="entry name" value="NAT_SF"/>
    <property type="match status" value="1"/>
</dbReference>
<dbReference type="PANTHER" id="PTHR31435">
    <property type="entry name" value="PROTEIN NATD1"/>
    <property type="match status" value="1"/>
</dbReference>
<evidence type="ECO:0000259" key="1">
    <source>
        <dbReference type="PROSITE" id="PS51186"/>
    </source>
</evidence>
<dbReference type="Pfam" id="PF14542">
    <property type="entry name" value="Acetyltransf_CG"/>
    <property type="match status" value="1"/>
</dbReference>
<feature type="domain" description="N-acetyltransferase" evidence="2">
    <location>
        <begin position="6"/>
        <end position="93"/>
    </location>
</feature>
<sequence>MTATVRDNPAENRYEIEEDGQRVGIAVYRLDGDTIAFTHTEVDPAFGGRGLARRLVTTALDDARRRGLAVLPFCPYVRKVIAENAETYLDLVPPAQRHRFRPA</sequence>
<evidence type="ECO:0000313" key="3">
    <source>
        <dbReference type="EMBL" id="GAA0360388.1"/>
    </source>
</evidence>
<feature type="domain" description="N-acetyltransferase" evidence="1">
    <location>
        <begin position="1"/>
        <end position="103"/>
    </location>
</feature>
<dbReference type="InterPro" id="IPR016181">
    <property type="entry name" value="Acyl_CoA_acyltransferase"/>
</dbReference>
<dbReference type="InterPro" id="IPR045057">
    <property type="entry name" value="Gcn5-rel_NAT"/>
</dbReference>
<dbReference type="InterPro" id="IPR000182">
    <property type="entry name" value="GNAT_dom"/>
</dbReference>
<proteinExistence type="predicted"/>
<dbReference type="Gene3D" id="3.40.630.30">
    <property type="match status" value="1"/>
</dbReference>
<dbReference type="PANTHER" id="PTHR31435:SF10">
    <property type="entry name" value="BSR4717 PROTEIN"/>
    <property type="match status" value="1"/>
</dbReference>
<dbReference type="SUPFAM" id="SSF55729">
    <property type="entry name" value="Acyl-CoA N-acyltransferases (Nat)"/>
    <property type="match status" value="1"/>
</dbReference>
<dbReference type="PROSITE" id="PS51186">
    <property type="entry name" value="GNAT"/>
    <property type="match status" value="1"/>
</dbReference>
<reference evidence="4" key="1">
    <citation type="journal article" date="2019" name="Int. J. Syst. Evol. Microbiol.">
        <title>The Global Catalogue of Microorganisms (GCM) 10K type strain sequencing project: providing services to taxonomists for standard genome sequencing and annotation.</title>
        <authorList>
            <consortium name="The Broad Institute Genomics Platform"/>
            <consortium name="The Broad Institute Genome Sequencing Center for Infectious Disease"/>
            <person name="Wu L."/>
            <person name="Ma J."/>
        </authorList>
    </citation>
    <scope>NUCLEOTIDE SEQUENCE [LARGE SCALE GENOMIC DNA]</scope>
    <source>
        <strain evidence="4">JCM 3146</strain>
    </source>
</reference>
<dbReference type="PROSITE" id="PS51729">
    <property type="entry name" value="GNAT_YJDJ"/>
    <property type="match status" value="1"/>
</dbReference>
<name>A0ABP3H3M8_9ACTN</name>
<dbReference type="InterPro" id="IPR031165">
    <property type="entry name" value="GNAT_YJDJ"/>
</dbReference>
<organism evidence="3 4">
    <name type="scientific">Actinoallomurus spadix</name>
    <dbReference type="NCBI Taxonomy" id="79912"/>
    <lineage>
        <taxon>Bacteria</taxon>
        <taxon>Bacillati</taxon>
        <taxon>Actinomycetota</taxon>
        <taxon>Actinomycetes</taxon>
        <taxon>Streptosporangiales</taxon>
        <taxon>Thermomonosporaceae</taxon>
        <taxon>Actinoallomurus</taxon>
    </lineage>
</organism>